<keyword evidence="4 6" id="KW-0067">ATP-binding</keyword>
<dbReference type="OrthoDB" id="5244702at2"/>
<evidence type="ECO:0000256" key="5">
    <source>
        <dbReference type="ARBA" id="ARBA00048539"/>
    </source>
</evidence>
<dbReference type="EMBL" id="CANL01000003">
    <property type="protein sequence ID" value="CCM62355.1"/>
    <property type="molecule type" value="Genomic_DNA"/>
</dbReference>
<comment type="subcellular location">
    <subcellularLocation>
        <location evidence="6">Cytoplasm</location>
    </subcellularLocation>
</comment>
<evidence type="ECO:0000256" key="3">
    <source>
        <dbReference type="ARBA" id="ARBA00022741"/>
    </source>
</evidence>
<dbReference type="InterPro" id="IPR014729">
    <property type="entry name" value="Rossmann-like_a/b/a_fold"/>
</dbReference>
<dbReference type="InterPro" id="IPR012795">
    <property type="entry name" value="tRNA_Ile_lys_synt_N"/>
</dbReference>
<comment type="function">
    <text evidence="6">Ligates lysine onto the cytidine present at position 34 of the AUA codon-specific tRNA(Ile) that contains the anticodon CAU, in an ATP-dependent manner. Cytidine is converted to lysidine, thus changing the amino acid specificity of the tRNA from methionine to isoleucine.</text>
</comment>
<comment type="catalytic activity">
    <reaction evidence="5 6">
        <text>cytidine(34) in tRNA(Ile2) + L-lysine + ATP = lysidine(34) in tRNA(Ile2) + AMP + diphosphate + H(+)</text>
        <dbReference type="Rhea" id="RHEA:43744"/>
        <dbReference type="Rhea" id="RHEA-COMP:10625"/>
        <dbReference type="Rhea" id="RHEA-COMP:10670"/>
        <dbReference type="ChEBI" id="CHEBI:15378"/>
        <dbReference type="ChEBI" id="CHEBI:30616"/>
        <dbReference type="ChEBI" id="CHEBI:32551"/>
        <dbReference type="ChEBI" id="CHEBI:33019"/>
        <dbReference type="ChEBI" id="CHEBI:82748"/>
        <dbReference type="ChEBI" id="CHEBI:83665"/>
        <dbReference type="ChEBI" id="CHEBI:456215"/>
        <dbReference type="EC" id="6.3.4.19"/>
    </reaction>
</comment>
<protein>
    <recommendedName>
        <fullName evidence="6">tRNA(Ile)-lysidine synthase</fullName>
        <ecNumber evidence="6">6.3.4.19</ecNumber>
    </recommendedName>
    <alternativeName>
        <fullName evidence="6">tRNA(Ile)-2-lysyl-cytidine synthase</fullName>
    </alternativeName>
    <alternativeName>
        <fullName evidence="6">tRNA(Ile)-lysidine synthetase</fullName>
    </alternativeName>
</protein>
<keyword evidence="3 6" id="KW-0547">Nucleotide-binding</keyword>
<dbReference type="GO" id="GO:0032267">
    <property type="term" value="F:tRNA(Ile)-lysidine synthase activity"/>
    <property type="evidence" value="ECO:0007669"/>
    <property type="project" value="UniProtKB-EC"/>
</dbReference>
<dbReference type="PANTHER" id="PTHR43033">
    <property type="entry name" value="TRNA(ILE)-LYSIDINE SYNTHASE-RELATED"/>
    <property type="match status" value="1"/>
</dbReference>
<dbReference type="GO" id="GO:0005524">
    <property type="term" value="F:ATP binding"/>
    <property type="evidence" value="ECO:0007669"/>
    <property type="project" value="UniProtKB-UniRule"/>
</dbReference>
<dbReference type="GO" id="GO:0006400">
    <property type="term" value="P:tRNA modification"/>
    <property type="evidence" value="ECO:0007669"/>
    <property type="project" value="UniProtKB-UniRule"/>
</dbReference>
<dbReference type="Proteomes" id="UP000018291">
    <property type="component" value="Unassembled WGS sequence"/>
</dbReference>
<dbReference type="SUPFAM" id="SSF52402">
    <property type="entry name" value="Adenine nucleotide alpha hydrolases-like"/>
    <property type="match status" value="1"/>
</dbReference>
<keyword evidence="9" id="KW-1185">Reference proteome</keyword>
<dbReference type="HOGENOM" id="CLU_018869_1_1_11"/>
<dbReference type="RefSeq" id="WP_012223698.1">
    <property type="nucleotide sequence ID" value="NZ_HG422565.1"/>
</dbReference>
<dbReference type="EC" id="6.3.4.19" evidence="6"/>
<comment type="domain">
    <text evidence="6">The N-terminal region contains the highly conserved SGGXDS motif, predicted to be a P-loop motif involved in ATP binding.</text>
</comment>
<dbReference type="GO" id="GO:0005737">
    <property type="term" value="C:cytoplasm"/>
    <property type="evidence" value="ECO:0007669"/>
    <property type="project" value="UniProtKB-SubCell"/>
</dbReference>
<evidence type="ECO:0000313" key="8">
    <source>
        <dbReference type="EMBL" id="CCM62355.1"/>
    </source>
</evidence>
<dbReference type="InterPro" id="IPR012094">
    <property type="entry name" value="tRNA_Ile_lys_synt"/>
</dbReference>
<dbReference type="Pfam" id="PF01171">
    <property type="entry name" value="ATP_bind_3"/>
    <property type="match status" value="1"/>
</dbReference>
<reference evidence="8 9" key="1">
    <citation type="journal article" date="2013" name="ISME J.">
        <title>Metabolic model for the filamentous 'Candidatus Microthrix parvicella' based on genomic and metagenomic analyses.</title>
        <authorList>
            <person name="Jon McIlroy S."/>
            <person name="Kristiansen R."/>
            <person name="Albertsen M."/>
            <person name="Michael Karst S."/>
            <person name="Rossetti S."/>
            <person name="Lund Nielsen J."/>
            <person name="Tandoi V."/>
            <person name="James Seviour R."/>
            <person name="Nielsen P.H."/>
        </authorList>
    </citation>
    <scope>NUCLEOTIDE SEQUENCE [LARGE SCALE GENOMIC DNA]</scope>
    <source>
        <strain evidence="8 9">RN1</strain>
    </source>
</reference>
<evidence type="ECO:0000259" key="7">
    <source>
        <dbReference type="Pfam" id="PF01171"/>
    </source>
</evidence>
<accession>R4YWL5</accession>
<feature type="domain" description="tRNA(Ile)-lysidine/2-thiocytidine synthase N-terminal" evidence="7">
    <location>
        <begin position="42"/>
        <end position="197"/>
    </location>
</feature>
<dbReference type="eggNOG" id="COG0037">
    <property type="taxonomic scope" value="Bacteria"/>
</dbReference>
<keyword evidence="6" id="KW-0963">Cytoplasm</keyword>
<proteinExistence type="inferred from homology"/>
<dbReference type="STRING" id="1229780.BN381_110021"/>
<evidence type="ECO:0000256" key="2">
    <source>
        <dbReference type="ARBA" id="ARBA00022694"/>
    </source>
</evidence>
<comment type="caution">
    <text evidence="8">The sequence shown here is derived from an EMBL/GenBank/DDBJ whole genome shotgun (WGS) entry which is preliminary data.</text>
</comment>
<feature type="binding site" evidence="6">
    <location>
        <begin position="44"/>
        <end position="49"/>
    </location>
    <ligand>
        <name>ATP</name>
        <dbReference type="ChEBI" id="CHEBI:30616"/>
    </ligand>
</feature>
<sequence>MSAKHIAGLASVDGGELLDHDLVQALLPRCTFPAPGNALRCGWSGGPDSTALVVMALAAGLEVDAVHVEHGLRPGNDDRARLDEMSDRLGCQVHTVIVQVGVGSNLEARARNARLGVLGPNAATGHTADDRAEGVVLAMLRGAGPWGLAGMIRGVGKPLLDLRRAETVELCAALGLRTVDDPTNAAPKHLRNRVRREVLPLLGELNERDPVPQLVRLADHQRELANLLDEQSAGVDPTDGGGLIAVERPVAVAAIRRWWRIETGEIHPPDHRALARILEVADPRGPARADVANGWRVARTAGRLRLERDPGRLP</sequence>
<evidence type="ECO:0000256" key="6">
    <source>
        <dbReference type="HAMAP-Rule" id="MF_01161"/>
    </source>
</evidence>
<keyword evidence="2 6" id="KW-0819">tRNA processing</keyword>
<dbReference type="InterPro" id="IPR011063">
    <property type="entry name" value="TilS/TtcA_N"/>
</dbReference>
<evidence type="ECO:0000313" key="9">
    <source>
        <dbReference type="Proteomes" id="UP000018291"/>
    </source>
</evidence>
<name>R4YWL5_9ACTN</name>
<gene>
    <name evidence="6" type="primary">tilS</name>
    <name evidence="8" type="ORF">BN381_110021</name>
</gene>
<comment type="similarity">
    <text evidence="6">Belongs to the tRNA(Ile)-lysidine synthase family.</text>
</comment>
<dbReference type="CDD" id="cd01992">
    <property type="entry name" value="TilS_N"/>
    <property type="match status" value="1"/>
</dbReference>
<dbReference type="AlphaFoldDB" id="R4YWL5"/>
<dbReference type="Gene3D" id="3.40.50.620">
    <property type="entry name" value="HUPs"/>
    <property type="match status" value="1"/>
</dbReference>
<organism evidence="8 9">
    <name type="scientific">Candidatus Neomicrothrix parvicella RN1</name>
    <dbReference type="NCBI Taxonomy" id="1229780"/>
    <lineage>
        <taxon>Bacteria</taxon>
        <taxon>Bacillati</taxon>
        <taxon>Actinomycetota</taxon>
        <taxon>Acidimicrobiia</taxon>
        <taxon>Acidimicrobiales</taxon>
        <taxon>Microthrixaceae</taxon>
        <taxon>Candidatus Neomicrothrix</taxon>
    </lineage>
</organism>
<dbReference type="HAMAP" id="MF_01161">
    <property type="entry name" value="tRNA_Ile_lys_synt"/>
    <property type="match status" value="1"/>
</dbReference>
<evidence type="ECO:0000256" key="4">
    <source>
        <dbReference type="ARBA" id="ARBA00022840"/>
    </source>
</evidence>
<dbReference type="PANTHER" id="PTHR43033:SF1">
    <property type="entry name" value="TRNA(ILE)-LYSIDINE SYNTHASE-RELATED"/>
    <property type="match status" value="1"/>
</dbReference>
<evidence type="ECO:0000256" key="1">
    <source>
        <dbReference type="ARBA" id="ARBA00022598"/>
    </source>
</evidence>
<keyword evidence="1 6" id="KW-0436">Ligase</keyword>